<dbReference type="EMBL" id="QGKY02000246">
    <property type="protein sequence ID" value="KAF2585459.1"/>
    <property type="molecule type" value="Genomic_DNA"/>
</dbReference>
<sequence>MEIELGDCLVSIIALGLASGTSVPFAQSGPWGLFVTPCSSCWLLPWMTIARCRLVLTRFSCARSSHASSSDRLKYPLHEAVVFALRIYHPAMVGGVICVVIKGAQVICIVASNCALAVEVAPVLTKETVGGLVAENLAVDQIKFKLDGVKSFQSNLDKLKAFGEQDDVMSGCSGSTCASVASAKVTE</sequence>
<proteinExistence type="predicted"/>
<organism evidence="1">
    <name type="scientific">Brassica cretica</name>
    <name type="common">Mustard</name>
    <dbReference type="NCBI Taxonomy" id="69181"/>
    <lineage>
        <taxon>Eukaryota</taxon>
        <taxon>Viridiplantae</taxon>
        <taxon>Streptophyta</taxon>
        <taxon>Embryophyta</taxon>
        <taxon>Tracheophyta</taxon>
        <taxon>Spermatophyta</taxon>
        <taxon>Magnoliopsida</taxon>
        <taxon>eudicotyledons</taxon>
        <taxon>Gunneridae</taxon>
        <taxon>Pentapetalae</taxon>
        <taxon>rosids</taxon>
        <taxon>malvids</taxon>
        <taxon>Brassicales</taxon>
        <taxon>Brassicaceae</taxon>
        <taxon>Brassiceae</taxon>
        <taxon>Brassica</taxon>
    </lineage>
</organism>
<reference evidence="1" key="1">
    <citation type="submission" date="2019-12" db="EMBL/GenBank/DDBJ databases">
        <title>Genome sequencing and annotation of Brassica cretica.</title>
        <authorList>
            <person name="Studholme D.J."/>
            <person name="Sarris P.F."/>
        </authorList>
    </citation>
    <scope>NUCLEOTIDE SEQUENCE</scope>
    <source>
        <strain evidence="1">PFS-102/07</strain>
        <tissue evidence="1">Leaf</tissue>
    </source>
</reference>
<dbReference type="AlphaFoldDB" id="A0A8S9JUL4"/>
<gene>
    <name evidence="1" type="ORF">F2Q70_00035693</name>
</gene>
<name>A0A8S9JUL4_BRACR</name>
<comment type="caution">
    <text evidence="1">The sequence shown here is derived from an EMBL/GenBank/DDBJ whole genome shotgun (WGS) entry which is preliminary data.</text>
</comment>
<evidence type="ECO:0000313" key="1">
    <source>
        <dbReference type="EMBL" id="KAF2585459.1"/>
    </source>
</evidence>
<protein>
    <submittedName>
        <fullName evidence="1">Uncharacterized protein</fullName>
    </submittedName>
</protein>
<accession>A0A8S9JUL4</accession>